<dbReference type="Proteomes" id="UP000240527">
    <property type="component" value="Chromosome"/>
</dbReference>
<dbReference type="InterPro" id="IPR002656">
    <property type="entry name" value="Acyl_transf_3_dom"/>
</dbReference>
<dbReference type="PANTHER" id="PTHR23028">
    <property type="entry name" value="ACETYLTRANSFERASE"/>
    <property type="match status" value="1"/>
</dbReference>
<dbReference type="EMBL" id="CP027850">
    <property type="protein sequence ID" value="AVQ02665.1"/>
    <property type="molecule type" value="Genomic_DNA"/>
</dbReference>
<evidence type="ECO:0000259" key="2">
    <source>
        <dbReference type="Pfam" id="PF01757"/>
    </source>
</evidence>
<dbReference type="Pfam" id="PF01757">
    <property type="entry name" value="Acyl_transf_3"/>
    <property type="match status" value="1"/>
</dbReference>
<proteinExistence type="predicted"/>
<keyword evidence="4" id="KW-1185">Reference proteome</keyword>
<evidence type="ECO:0000313" key="4">
    <source>
        <dbReference type="Proteomes" id="UP000240527"/>
    </source>
</evidence>
<dbReference type="GO" id="GO:0016746">
    <property type="term" value="F:acyltransferase activity"/>
    <property type="evidence" value="ECO:0007669"/>
    <property type="project" value="UniProtKB-KW"/>
</dbReference>
<sequence length="339" mass="36766">MDLGLDRFGLVAKGYLGVDLFFILSGFILSHVYTCAWAERRFNYDSFLCARLARVYPVHLVTLAATVAIWLGALKLGVRFDPQAFDPRMLPQHLLLVHAWGTTPTVRWNFPSWSISAEWFAYLGFPVAAIASVALRGRPRLFVLAVLTLFAAMFLAAQARGVLFTDMSAQIGALRIIPAFLMGAALHRLGSSFSLPAGLGGPGALAATAWVALAASLRLSDLYIWPALALLIFCLAETSKAAKAGVMSTAAPVYLGEVSYSLYMVHLPVDIVYFHALDRLAPGLSGAASAAAWAGAFVACLLAAVLAYHLVERPARNWLRRRDPFSRRPALEPAHEPVL</sequence>
<keyword evidence="1" id="KW-0812">Transmembrane</keyword>
<dbReference type="InterPro" id="IPR050879">
    <property type="entry name" value="Acyltransferase_3"/>
</dbReference>
<feature type="transmembrane region" description="Helical" evidence="1">
    <location>
        <begin position="288"/>
        <end position="311"/>
    </location>
</feature>
<keyword evidence="3" id="KW-0808">Transferase</keyword>
<keyword evidence="1" id="KW-0472">Membrane</keyword>
<accession>A0ABM6THM6</accession>
<feature type="domain" description="Acyltransferase 3" evidence="2">
    <location>
        <begin position="14"/>
        <end position="308"/>
    </location>
</feature>
<feature type="transmembrane region" description="Helical" evidence="1">
    <location>
        <begin position="167"/>
        <end position="186"/>
    </location>
</feature>
<evidence type="ECO:0000313" key="3">
    <source>
        <dbReference type="EMBL" id="AVQ02665.1"/>
    </source>
</evidence>
<evidence type="ECO:0000256" key="1">
    <source>
        <dbReference type="SAM" id="Phobius"/>
    </source>
</evidence>
<organism evidence="3 4">
    <name type="scientific">Caulobacter segnis</name>
    <dbReference type="NCBI Taxonomy" id="88688"/>
    <lineage>
        <taxon>Bacteria</taxon>
        <taxon>Pseudomonadati</taxon>
        <taxon>Pseudomonadota</taxon>
        <taxon>Alphaproteobacteria</taxon>
        <taxon>Caulobacterales</taxon>
        <taxon>Caulobacteraceae</taxon>
        <taxon>Caulobacter</taxon>
    </lineage>
</organism>
<reference evidence="3 4" key="1">
    <citation type="journal article" date="2015" name="Biotechnol. Bioeng.">
        <title>Genome sequence and phenotypic characterization of Caulobacter segnis.</title>
        <authorList>
            <person name="Patel S."/>
            <person name="Fletcher B."/>
            <person name="Scott D.C."/>
            <person name="Ely B."/>
        </authorList>
    </citation>
    <scope>NUCLEOTIDE SEQUENCE [LARGE SCALE GENOMIC DNA]</scope>
    <source>
        <strain evidence="3 4">TK0059</strain>
    </source>
</reference>
<keyword evidence="3" id="KW-0012">Acyltransferase</keyword>
<protein>
    <submittedName>
        <fullName evidence="3">Acyltransferase</fullName>
    </submittedName>
</protein>
<feature type="transmembrane region" description="Helical" evidence="1">
    <location>
        <begin position="119"/>
        <end position="135"/>
    </location>
</feature>
<name>A0ABM6THM6_9CAUL</name>
<feature type="transmembrane region" description="Helical" evidence="1">
    <location>
        <begin position="223"/>
        <end position="242"/>
    </location>
</feature>
<feature type="transmembrane region" description="Helical" evidence="1">
    <location>
        <begin position="20"/>
        <end position="38"/>
    </location>
</feature>
<gene>
    <name evidence="3" type="ORF">B7G68_12880</name>
</gene>
<feature type="transmembrane region" description="Helical" evidence="1">
    <location>
        <begin position="254"/>
        <end position="276"/>
    </location>
</feature>
<feature type="transmembrane region" description="Helical" evidence="1">
    <location>
        <begin position="193"/>
        <end position="217"/>
    </location>
</feature>
<feature type="transmembrane region" description="Helical" evidence="1">
    <location>
        <begin position="142"/>
        <end position="161"/>
    </location>
</feature>
<keyword evidence="1" id="KW-1133">Transmembrane helix</keyword>
<dbReference type="RefSeq" id="WP_083778395.1">
    <property type="nucleotide sequence ID" value="NZ_CP027850.1"/>
</dbReference>
<dbReference type="PANTHER" id="PTHR23028:SF53">
    <property type="entry name" value="ACYL_TRANSF_3 DOMAIN-CONTAINING PROTEIN"/>
    <property type="match status" value="1"/>
</dbReference>
<feature type="transmembrane region" description="Helical" evidence="1">
    <location>
        <begin position="58"/>
        <end position="78"/>
    </location>
</feature>